<dbReference type="EMBL" id="CM004400">
    <property type="protein sequence ID" value="OAY31116.1"/>
    <property type="molecule type" value="Genomic_DNA"/>
</dbReference>
<organism evidence="1">
    <name type="scientific">Manihot esculenta</name>
    <name type="common">Cassava</name>
    <name type="synonym">Jatropha manihot</name>
    <dbReference type="NCBI Taxonomy" id="3983"/>
    <lineage>
        <taxon>Eukaryota</taxon>
        <taxon>Viridiplantae</taxon>
        <taxon>Streptophyta</taxon>
        <taxon>Embryophyta</taxon>
        <taxon>Tracheophyta</taxon>
        <taxon>Spermatophyta</taxon>
        <taxon>Magnoliopsida</taxon>
        <taxon>eudicotyledons</taxon>
        <taxon>Gunneridae</taxon>
        <taxon>Pentapetalae</taxon>
        <taxon>rosids</taxon>
        <taxon>fabids</taxon>
        <taxon>Malpighiales</taxon>
        <taxon>Euphorbiaceae</taxon>
        <taxon>Crotonoideae</taxon>
        <taxon>Manihoteae</taxon>
        <taxon>Manihot</taxon>
    </lineage>
</organism>
<accession>A0A2C9UK14</accession>
<protein>
    <submittedName>
        <fullName evidence="1">Uncharacterized protein</fullName>
    </submittedName>
</protein>
<reference evidence="1" key="1">
    <citation type="submission" date="2016-02" db="EMBL/GenBank/DDBJ databases">
        <title>WGS assembly of Manihot esculenta.</title>
        <authorList>
            <person name="Bredeson J.V."/>
            <person name="Prochnik S.E."/>
            <person name="Lyons J.B."/>
            <person name="Schmutz J."/>
            <person name="Grimwood J."/>
            <person name="Vrebalov J."/>
            <person name="Bart R.S."/>
            <person name="Amuge T."/>
            <person name="Ferguson M.E."/>
            <person name="Green R."/>
            <person name="Putnam N."/>
            <person name="Stites J."/>
            <person name="Rounsley S."/>
            <person name="Rokhsar D.S."/>
        </authorList>
    </citation>
    <scope>NUCLEOTIDE SEQUENCE [LARGE SCALE GENOMIC DNA]</scope>
    <source>
        <tissue evidence="1">Leaf</tissue>
    </source>
</reference>
<evidence type="ECO:0000313" key="1">
    <source>
        <dbReference type="EMBL" id="OAY31116.1"/>
    </source>
</evidence>
<name>A0A2C9UK14_MANES</name>
<sequence>MQLPIPKAPISWRRFGFEGKLASTKKKLGFPERESDLQFRPDASV</sequence>
<gene>
    <name evidence="1" type="ORF">MANES_14G084800</name>
</gene>
<dbReference type="AlphaFoldDB" id="A0A2C9UK14"/>
<proteinExistence type="predicted"/>